<dbReference type="Proteomes" id="UP000031668">
    <property type="component" value="Unassembled WGS sequence"/>
</dbReference>
<dbReference type="EMBL" id="JWZT01000752">
    <property type="protein sequence ID" value="KII73608.1"/>
    <property type="molecule type" value="Genomic_DNA"/>
</dbReference>
<reference evidence="1 2" key="1">
    <citation type="journal article" date="2014" name="Genome Biol. Evol.">
        <title>The genome of the myxosporean Thelohanellus kitauei shows adaptations to nutrient acquisition within its fish host.</title>
        <authorList>
            <person name="Yang Y."/>
            <person name="Xiong J."/>
            <person name="Zhou Z."/>
            <person name="Huo F."/>
            <person name="Miao W."/>
            <person name="Ran C."/>
            <person name="Liu Y."/>
            <person name="Zhang J."/>
            <person name="Feng J."/>
            <person name="Wang M."/>
            <person name="Wang M."/>
            <person name="Wang L."/>
            <person name="Yao B."/>
        </authorList>
    </citation>
    <scope>NUCLEOTIDE SEQUENCE [LARGE SCALE GENOMIC DNA]</scope>
    <source>
        <strain evidence="1">Wuqing</strain>
    </source>
</reference>
<keyword evidence="2" id="KW-1185">Reference proteome</keyword>
<evidence type="ECO:0000313" key="1">
    <source>
        <dbReference type="EMBL" id="KII73608.1"/>
    </source>
</evidence>
<gene>
    <name evidence="1" type="ORF">RF11_16309</name>
</gene>
<evidence type="ECO:0000313" key="2">
    <source>
        <dbReference type="Proteomes" id="UP000031668"/>
    </source>
</evidence>
<name>A0A0C2JW06_THEKT</name>
<accession>A0A0C2JW06</accession>
<comment type="caution">
    <text evidence="1">The sequence shown here is derived from an EMBL/GenBank/DDBJ whole genome shotgun (WGS) entry which is preliminary data.</text>
</comment>
<sequence>MSSFPNYSVDQSFFTTVKSIIPSETAAETLLASSFDTTTPWLTESLENEGMNSFPLVALTSRKRAPLAENYGSLFFRYPIINFGSARLVPQLYVVSLPFYSEKSIAVGVSAVSGAPEESESRSQPLALLVNSIEVRLAISFCRNLLLYGRESIRDGL</sequence>
<organism evidence="1 2">
    <name type="scientific">Thelohanellus kitauei</name>
    <name type="common">Myxosporean</name>
    <dbReference type="NCBI Taxonomy" id="669202"/>
    <lineage>
        <taxon>Eukaryota</taxon>
        <taxon>Metazoa</taxon>
        <taxon>Cnidaria</taxon>
        <taxon>Myxozoa</taxon>
        <taxon>Myxosporea</taxon>
        <taxon>Bivalvulida</taxon>
        <taxon>Platysporina</taxon>
        <taxon>Myxobolidae</taxon>
        <taxon>Thelohanellus</taxon>
    </lineage>
</organism>
<dbReference type="AlphaFoldDB" id="A0A0C2JW06"/>
<protein>
    <submittedName>
        <fullName evidence="1">Uncharacterized protein</fullName>
    </submittedName>
</protein>
<proteinExistence type="predicted"/>